<proteinExistence type="predicted"/>
<organism evidence="2 3">
    <name type="scientific">Palleronia aestuarii</name>
    <dbReference type="NCBI Taxonomy" id="568105"/>
    <lineage>
        <taxon>Bacteria</taxon>
        <taxon>Pseudomonadati</taxon>
        <taxon>Pseudomonadota</taxon>
        <taxon>Alphaproteobacteria</taxon>
        <taxon>Rhodobacterales</taxon>
        <taxon>Roseobacteraceae</taxon>
        <taxon>Palleronia</taxon>
    </lineage>
</organism>
<dbReference type="PANTHER" id="PTHR48207:SF4">
    <property type="entry name" value="BLL6097 PROTEIN"/>
    <property type="match status" value="1"/>
</dbReference>
<dbReference type="Pfam" id="PF02515">
    <property type="entry name" value="CoA_transf_3"/>
    <property type="match status" value="1"/>
</dbReference>
<dbReference type="PANTHER" id="PTHR48207">
    <property type="entry name" value="SUCCINATE--HYDROXYMETHYLGLUTARATE COA-TRANSFERASE"/>
    <property type="match status" value="1"/>
</dbReference>
<evidence type="ECO:0000313" key="2">
    <source>
        <dbReference type="EMBL" id="PZX12384.1"/>
    </source>
</evidence>
<evidence type="ECO:0000256" key="1">
    <source>
        <dbReference type="ARBA" id="ARBA00022679"/>
    </source>
</evidence>
<dbReference type="SUPFAM" id="SSF89796">
    <property type="entry name" value="CoA-transferase family III (CaiB/BaiF)"/>
    <property type="match status" value="1"/>
</dbReference>
<dbReference type="InterPro" id="IPR044855">
    <property type="entry name" value="CoA-Trfase_III_dom3_sf"/>
</dbReference>
<dbReference type="OrthoDB" id="7208981at2"/>
<dbReference type="RefSeq" id="WP_111538671.1">
    <property type="nucleotide sequence ID" value="NZ_QKZL01000024.1"/>
</dbReference>
<dbReference type="InterPro" id="IPR003673">
    <property type="entry name" value="CoA-Trfase_fam_III"/>
</dbReference>
<sequence length="405" mass="43787">MAGPLQGIRIVDATSMIAGPLATMILGDQGADVIKIENPAGGDHSRQVAGRRNGWSASFLQNNRSKRSVALDLKHDAGLEALRAILKTADVFVQNWRPGVAERLGLSEAAVRELRPDIVYVSIAGFGFEGDWAERPVYDPLIQALSGLAAVQGQGRGRPSLVRTIVPDKVTAIQASQAITAALLARARTGRGEHVRLSMLDTIVAFLFASDFTGQTFIGDEAEEETWEEDGRAQDYVELIYETADGFMAVSAHTDATWRGLSKAVGRPDWLEDERFATVEAREVNKAARLVLTQEALRDDRTANWMERLRAEDVPCAPVLRRSEMVDHPQVEANGTILRMDHPGAGSIRLARPPARFEVHSPDPPRPALALGADTRAVLAEAGFGEDAIAAIFASGAAAEKESDK</sequence>
<dbReference type="AlphaFoldDB" id="A0A2W7N6A0"/>
<dbReference type="Gene3D" id="3.40.50.10540">
    <property type="entry name" value="Crotonobetainyl-coa:carnitine coa-transferase, domain 1"/>
    <property type="match status" value="1"/>
</dbReference>
<gene>
    <name evidence="2" type="ORF">LX81_03642</name>
</gene>
<evidence type="ECO:0000313" key="3">
    <source>
        <dbReference type="Proteomes" id="UP000248916"/>
    </source>
</evidence>
<dbReference type="GO" id="GO:0008410">
    <property type="term" value="F:CoA-transferase activity"/>
    <property type="evidence" value="ECO:0007669"/>
    <property type="project" value="TreeGrafter"/>
</dbReference>
<name>A0A2W7N6A0_9RHOB</name>
<dbReference type="Gene3D" id="3.30.1540.10">
    <property type="entry name" value="formyl-coa transferase, domain 3"/>
    <property type="match status" value="1"/>
</dbReference>
<dbReference type="EMBL" id="QKZL01000024">
    <property type="protein sequence ID" value="PZX12384.1"/>
    <property type="molecule type" value="Genomic_DNA"/>
</dbReference>
<dbReference type="InterPro" id="IPR050483">
    <property type="entry name" value="CoA-transferase_III_domain"/>
</dbReference>
<keyword evidence="3" id="KW-1185">Reference proteome</keyword>
<accession>A0A2W7N6A0</accession>
<protein>
    <submittedName>
        <fullName evidence="2">Crotonobetainyl-CoA:carnitine CoA-transferase CaiB-like acyl-CoA transferase</fullName>
    </submittedName>
</protein>
<comment type="caution">
    <text evidence="2">The sequence shown here is derived from an EMBL/GenBank/DDBJ whole genome shotgun (WGS) entry which is preliminary data.</text>
</comment>
<keyword evidence="1 2" id="KW-0808">Transferase</keyword>
<dbReference type="InterPro" id="IPR023606">
    <property type="entry name" value="CoA-Trfase_III_dom_1_sf"/>
</dbReference>
<reference evidence="2 3" key="1">
    <citation type="submission" date="2018-06" db="EMBL/GenBank/DDBJ databases">
        <title>Genomic Encyclopedia of Archaeal and Bacterial Type Strains, Phase II (KMG-II): from individual species to whole genera.</title>
        <authorList>
            <person name="Goeker M."/>
        </authorList>
    </citation>
    <scope>NUCLEOTIDE SEQUENCE [LARGE SCALE GENOMIC DNA]</scope>
    <source>
        <strain evidence="2 3">DSM 22009</strain>
    </source>
</reference>
<dbReference type="Proteomes" id="UP000248916">
    <property type="component" value="Unassembled WGS sequence"/>
</dbReference>